<dbReference type="Proteomes" id="UP001597493">
    <property type="component" value="Unassembled WGS sequence"/>
</dbReference>
<evidence type="ECO:0000313" key="2">
    <source>
        <dbReference type="EMBL" id="MFD2662577.1"/>
    </source>
</evidence>
<comment type="caution">
    <text evidence="2">The sequence shown here is derived from an EMBL/GenBank/DDBJ whole genome shotgun (WGS) entry which is preliminary data.</text>
</comment>
<name>A0ABW5R1G6_9BACL</name>
<evidence type="ECO:0000313" key="3">
    <source>
        <dbReference type="Proteomes" id="UP001597493"/>
    </source>
</evidence>
<organism evidence="2 3">
    <name type="scientific">Paenibacillus thailandensis</name>
    <dbReference type="NCBI Taxonomy" id="393250"/>
    <lineage>
        <taxon>Bacteria</taxon>
        <taxon>Bacillati</taxon>
        <taxon>Bacillota</taxon>
        <taxon>Bacilli</taxon>
        <taxon>Bacillales</taxon>
        <taxon>Paenibacillaceae</taxon>
        <taxon>Paenibacillus</taxon>
    </lineage>
</organism>
<keyword evidence="1" id="KW-0812">Transmembrane</keyword>
<keyword evidence="1" id="KW-0472">Membrane</keyword>
<protein>
    <submittedName>
        <fullName evidence="2">Septum formation initiator family protein</fullName>
    </submittedName>
</protein>
<dbReference type="Pfam" id="PF04977">
    <property type="entry name" value="DivIC"/>
    <property type="match status" value="1"/>
</dbReference>
<reference evidence="3" key="1">
    <citation type="journal article" date="2019" name="Int. J. Syst. Evol. Microbiol.">
        <title>The Global Catalogue of Microorganisms (GCM) 10K type strain sequencing project: providing services to taxonomists for standard genome sequencing and annotation.</title>
        <authorList>
            <consortium name="The Broad Institute Genomics Platform"/>
            <consortium name="The Broad Institute Genome Sequencing Center for Infectious Disease"/>
            <person name="Wu L."/>
            <person name="Ma J."/>
        </authorList>
    </citation>
    <scope>NUCLEOTIDE SEQUENCE [LARGE SCALE GENOMIC DNA]</scope>
    <source>
        <strain evidence="3">TISTR 1827</strain>
    </source>
</reference>
<accession>A0ABW5R1G6</accession>
<dbReference type="EMBL" id="JBHUMY010000030">
    <property type="protein sequence ID" value="MFD2662577.1"/>
    <property type="molecule type" value="Genomic_DNA"/>
</dbReference>
<gene>
    <name evidence="2" type="ORF">ACFSW5_20160</name>
</gene>
<keyword evidence="1" id="KW-1133">Transmembrane helix</keyword>
<dbReference type="RefSeq" id="WP_379277091.1">
    <property type="nucleotide sequence ID" value="NZ_JBHUGT010000043.1"/>
</dbReference>
<proteinExistence type="predicted"/>
<feature type="transmembrane region" description="Helical" evidence="1">
    <location>
        <begin position="24"/>
        <end position="41"/>
    </location>
</feature>
<keyword evidence="3" id="KW-1185">Reference proteome</keyword>
<sequence>MAIVATSNTNKPATGRGSKRRMRLWLTFMILFMGWAAYTFIGQMKQQSETALRYETIEQQRNEAVARKQELNKQIERLNDPEYIEQLATKEQGMVKEGEKVIQVIE</sequence>
<dbReference type="InterPro" id="IPR007060">
    <property type="entry name" value="FtsL/DivIC"/>
</dbReference>
<evidence type="ECO:0000256" key="1">
    <source>
        <dbReference type="SAM" id="Phobius"/>
    </source>
</evidence>